<comment type="caution">
    <text evidence="1">The sequence shown here is derived from an EMBL/GenBank/DDBJ whole genome shotgun (WGS) entry which is preliminary data.</text>
</comment>
<protein>
    <submittedName>
        <fullName evidence="1">Uncharacterized protein</fullName>
    </submittedName>
</protein>
<dbReference type="RefSeq" id="WP_182575001.1">
    <property type="nucleotide sequence ID" value="NZ_JACJHY010000018.1"/>
</dbReference>
<dbReference type="Proteomes" id="UP000587524">
    <property type="component" value="Unassembled WGS sequence"/>
</dbReference>
<organism evidence="1 2">
    <name type="scientific">Aminobacter ciceronei</name>
    <dbReference type="NCBI Taxonomy" id="150723"/>
    <lineage>
        <taxon>Bacteria</taxon>
        <taxon>Pseudomonadati</taxon>
        <taxon>Pseudomonadota</taxon>
        <taxon>Alphaproteobacteria</taxon>
        <taxon>Hyphomicrobiales</taxon>
        <taxon>Phyllobacteriaceae</taxon>
        <taxon>Aminobacter</taxon>
    </lineage>
</organism>
<evidence type="ECO:0000313" key="1">
    <source>
        <dbReference type="EMBL" id="MBA9021804.1"/>
    </source>
</evidence>
<keyword evidence="2" id="KW-1185">Reference proteome</keyword>
<gene>
    <name evidence="1" type="ORF">HNQ97_003813</name>
</gene>
<sequence>MSAHTILEHAPIGAIVAWSDGTPQPPERHHRKLDAWTTNNSQGRLIRKQGVPGAGVIDPHASFTLHEADYGAGGVIAIRVHRTFSLASSLSFAIVERPAVGSVRVFDRAGDHAELVYLAPHRAAAEQWLFEHGYPNAVLEEVSPDEAAADAVEGRAAA</sequence>
<evidence type="ECO:0000313" key="2">
    <source>
        <dbReference type="Proteomes" id="UP000587524"/>
    </source>
</evidence>
<dbReference type="InterPro" id="IPR017042">
    <property type="entry name" value="UCP036055"/>
</dbReference>
<proteinExistence type="predicted"/>
<dbReference type="PIRSF" id="PIRSF036055">
    <property type="entry name" value="UCP036055"/>
    <property type="match status" value="1"/>
</dbReference>
<reference evidence="1 2" key="1">
    <citation type="submission" date="2020-08" db="EMBL/GenBank/DDBJ databases">
        <title>Genomic Encyclopedia of Type Strains, Phase IV (KMG-IV): sequencing the most valuable type-strain genomes for metagenomic binning, comparative biology and taxonomic classification.</title>
        <authorList>
            <person name="Goeker M."/>
        </authorList>
    </citation>
    <scope>NUCLEOTIDE SEQUENCE [LARGE SCALE GENOMIC DNA]</scope>
    <source>
        <strain evidence="1 2">DSM 17455</strain>
    </source>
</reference>
<accession>A0ABR6CA69</accession>
<dbReference type="EMBL" id="JACJHZ010000018">
    <property type="protein sequence ID" value="MBA9021804.1"/>
    <property type="molecule type" value="Genomic_DNA"/>
</dbReference>
<name>A0ABR6CA69_9HYPH</name>